<comment type="caution">
    <text evidence="1">The sequence shown here is derived from an EMBL/GenBank/DDBJ whole genome shotgun (WGS) entry which is preliminary data.</text>
</comment>
<evidence type="ECO:0000313" key="2">
    <source>
        <dbReference type="Proteomes" id="UP001239111"/>
    </source>
</evidence>
<keyword evidence="2" id="KW-1185">Reference proteome</keyword>
<proteinExistence type="predicted"/>
<organism evidence="1 2">
    <name type="scientific">Eretmocerus hayati</name>
    <dbReference type="NCBI Taxonomy" id="131215"/>
    <lineage>
        <taxon>Eukaryota</taxon>
        <taxon>Metazoa</taxon>
        <taxon>Ecdysozoa</taxon>
        <taxon>Arthropoda</taxon>
        <taxon>Hexapoda</taxon>
        <taxon>Insecta</taxon>
        <taxon>Pterygota</taxon>
        <taxon>Neoptera</taxon>
        <taxon>Endopterygota</taxon>
        <taxon>Hymenoptera</taxon>
        <taxon>Apocrita</taxon>
        <taxon>Proctotrupomorpha</taxon>
        <taxon>Chalcidoidea</taxon>
        <taxon>Aphelinidae</taxon>
        <taxon>Aphelininae</taxon>
        <taxon>Eretmocerus</taxon>
    </lineage>
</organism>
<name>A0ACC2P896_9HYME</name>
<accession>A0ACC2P896</accession>
<gene>
    <name evidence="1" type="ORF">QAD02_015443</name>
</gene>
<reference evidence="1" key="1">
    <citation type="submission" date="2023-04" db="EMBL/GenBank/DDBJ databases">
        <title>A chromosome-level genome assembly of the parasitoid wasp Eretmocerus hayati.</title>
        <authorList>
            <person name="Zhong Y."/>
            <person name="Liu S."/>
            <person name="Liu Y."/>
        </authorList>
    </citation>
    <scope>NUCLEOTIDE SEQUENCE</scope>
    <source>
        <strain evidence="1">ZJU_SS_LIU_2023</strain>
    </source>
</reference>
<evidence type="ECO:0000313" key="1">
    <source>
        <dbReference type="EMBL" id="KAJ8679656.1"/>
    </source>
</evidence>
<dbReference type="EMBL" id="CM056742">
    <property type="protein sequence ID" value="KAJ8679656.1"/>
    <property type="molecule type" value="Genomic_DNA"/>
</dbReference>
<dbReference type="Proteomes" id="UP001239111">
    <property type="component" value="Chromosome 2"/>
</dbReference>
<sequence length="159" mass="17821">MNQNENVSILAMCVSSILTLIKVVQFHCHHNIDFYAVDHRGRTPLLAAFKNRKYSGYYPKKVQNISSLAKNEAGYTSLHLAVENMRVNAVEQLLTSGADPRRVNATGQTPLHLDCKDYLDGKKQTTKSEIVDLLLKHGADVNARDSKNSIHYADSLRIL</sequence>
<protein>
    <submittedName>
        <fullName evidence="1">Uncharacterized protein</fullName>
    </submittedName>
</protein>